<evidence type="ECO:0000313" key="2">
    <source>
        <dbReference type="Proteomes" id="UP000288805"/>
    </source>
</evidence>
<dbReference type="EMBL" id="QGNW01002656">
    <property type="protein sequence ID" value="RVW13321.1"/>
    <property type="molecule type" value="Genomic_DNA"/>
</dbReference>
<evidence type="ECO:0000313" key="1">
    <source>
        <dbReference type="EMBL" id="RVW13321.1"/>
    </source>
</evidence>
<comment type="caution">
    <text evidence="1">The sequence shown here is derived from an EMBL/GenBank/DDBJ whole genome shotgun (WGS) entry which is preliminary data.</text>
</comment>
<name>A0A438BQU3_VITVI</name>
<protein>
    <submittedName>
        <fullName evidence="1">Uncharacterized protein</fullName>
    </submittedName>
</protein>
<reference evidence="1 2" key="1">
    <citation type="journal article" date="2018" name="PLoS Genet.">
        <title>Population sequencing reveals clonal diversity and ancestral inbreeding in the grapevine cultivar Chardonnay.</title>
        <authorList>
            <person name="Roach M.J."/>
            <person name="Johnson D.L."/>
            <person name="Bohlmann J."/>
            <person name="van Vuuren H.J."/>
            <person name="Jones S.J."/>
            <person name="Pretorius I.S."/>
            <person name="Schmidt S.A."/>
            <person name="Borneman A.R."/>
        </authorList>
    </citation>
    <scope>NUCLEOTIDE SEQUENCE [LARGE SCALE GENOMIC DNA]</scope>
    <source>
        <strain evidence="2">cv. Chardonnay</strain>
        <tissue evidence="1">Leaf</tissue>
    </source>
</reference>
<accession>A0A438BQU3</accession>
<gene>
    <name evidence="1" type="ORF">CK203_088999</name>
</gene>
<sequence>MVNRCSLCKESEEFVDLLYNYKVVMDVPLSKLWDEMGVSKDYEKFAPQMEGRVKSSQIKG</sequence>
<proteinExistence type="predicted"/>
<dbReference type="AlphaFoldDB" id="A0A438BQU3"/>
<dbReference type="Proteomes" id="UP000288805">
    <property type="component" value="Unassembled WGS sequence"/>
</dbReference>
<organism evidence="1 2">
    <name type="scientific">Vitis vinifera</name>
    <name type="common">Grape</name>
    <dbReference type="NCBI Taxonomy" id="29760"/>
    <lineage>
        <taxon>Eukaryota</taxon>
        <taxon>Viridiplantae</taxon>
        <taxon>Streptophyta</taxon>
        <taxon>Embryophyta</taxon>
        <taxon>Tracheophyta</taxon>
        <taxon>Spermatophyta</taxon>
        <taxon>Magnoliopsida</taxon>
        <taxon>eudicotyledons</taxon>
        <taxon>Gunneridae</taxon>
        <taxon>Pentapetalae</taxon>
        <taxon>rosids</taxon>
        <taxon>Vitales</taxon>
        <taxon>Vitaceae</taxon>
        <taxon>Viteae</taxon>
        <taxon>Vitis</taxon>
    </lineage>
</organism>